<evidence type="ECO:0000256" key="1">
    <source>
        <dbReference type="ARBA" id="ARBA00004123"/>
    </source>
</evidence>
<dbReference type="PROSITE" id="PS50157">
    <property type="entry name" value="ZINC_FINGER_C2H2_2"/>
    <property type="match status" value="11"/>
</dbReference>
<dbReference type="PANTHER" id="PTHR47772">
    <property type="entry name" value="ZINC FINGER PROTEIN 200"/>
    <property type="match status" value="1"/>
</dbReference>
<comment type="subcellular location">
    <subcellularLocation>
        <location evidence="1">Nucleus</location>
    </subcellularLocation>
</comment>
<gene>
    <name evidence="13" type="ORF">Ocin01_12639</name>
</gene>
<feature type="domain" description="C2H2-type" evidence="12">
    <location>
        <begin position="542"/>
        <end position="569"/>
    </location>
</feature>
<dbReference type="FunFam" id="3.30.160.60:FF:000193">
    <property type="entry name" value="Zinc finger protein 300"/>
    <property type="match status" value="1"/>
</dbReference>
<feature type="region of interest" description="Disordered" evidence="11">
    <location>
        <begin position="210"/>
        <end position="316"/>
    </location>
</feature>
<keyword evidence="9" id="KW-0539">Nucleus</keyword>
<name>A0A1D2MLY5_ORCCI</name>
<evidence type="ECO:0000256" key="3">
    <source>
        <dbReference type="ARBA" id="ARBA00022723"/>
    </source>
</evidence>
<keyword evidence="5 10" id="KW-0863">Zinc-finger</keyword>
<dbReference type="OrthoDB" id="428658at2759"/>
<evidence type="ECO:0000313" key="13">
    <source>
        <dbReference type="EMBL" id="ODM94039.1"/>
    </source>
</evidence>
<evidence type="ECO:0000256" key="2">
    <source>
        <dbReference type="ARBA" id="ARBA00006991"/>
    </source>
</evidence>
<dbReference type="SMART" id="SM00355">
    <property type="entry name" value="ZnF_C2H2"/>
    <property type="match status" value="13"/>
</dbReference>
<feature type="region of interest" description="Disordered" evidence="11">
    <location>
        <begin position="137"/>
        <end position="180"/>
    </location>
</feature>
<feature type="compositionally biased region" description="Polar residues" evidence="11">
    <location>
        <begin position="987"/>
        <end position="997"/>
    </location>
</feature>
<proteinExistence type="inferred from homology"/>
<dbReference type="Pfam" id="PF13912">
    <property type="entry name" value="zf-C2H2_6"/>
    <property type="match status" value="1"/>
</dbReference>
<dbReference type="GO" id="GO:0005634">
    <property type="term" value="C:nucleus"/>
    <property type="evidence" value="ECO:0007669"/>
    <property type="project" value="UniProtKB-SubCell"/>
</dbReference>
<dbReference type="InterPro" id="IPR013087">
    <property type="entry name" value="Znf_C2H2_type"/>
</dbReference>
<reference evidence="13 14" key="1">
    <citation type="journal article" date="2016" name="Genome Biol. Evol.">
        <title>Gene Family Evolution Reflects Adaptation to Soil Environmental Stressors in the Genome of the Collembolan Orchesella cincta.</title>
        <authorList>
            <person name="Faddeeva-Vakhrusheva A."/>
            <person name="Derks M.F."/>
            <person name="Anvar S.Y."/>
            <person name="Agamennone V."/>
            <person name="Suring W."/>
            <person name="Smit S."/>
            <person name="van Straalen N.M."/>
            <person name="Roelofs D."/>
        </authorList>
    </citation>
    <scope>NUCLEOTIDE SEQUENCE [LARGE SCALE GENOMIC DNA]</scope>
    <source>
        <tissue evidence="13">Mixed pool</tissue>
    </source>
</reference>
<dbReference type="Gene3D" id="3.30.160.60">
    <property type="entry name" value="Classic Zinc Finger"/>
    <property type="match status" value="7"/>
</dbReference>
<feature type="domain" description="C2H2-type" evidence="12">
    <location>
        <begin position="515"/>
        <end position="538"/>
    </location>
</feature>
<feature type="domain" description="C2H2-type" evidence="12">
    <location>
        <begin position="458"/>
        <end position="485"/>
    </location>
</feature>
<sequence length="1023" mass="116158">MADHGECGNCKCLFDEQSSKITSILSTWGSRKDYPVPGLISVYEALSVIFEIPPLTPNKNETESGSTSFGLSKKQIFKQRSRFTKFLEDDDDDDESFEGGYALCLSCSEMLTVTYNSLQDFLSVCKAESQIGRILKELEKKEGSPNGKDNPTRKKSLGKSATDPTAIKSKEKHVQDVIIKTEPRDVEDNYYYDEDQNDGFSQTSEVGLASVTNTTGNNSDLDDNGGGISRPCSPDSYNSENDVKFGKTATVGGNSKVQKVEPQEDQFAPQRRSSRVRKPTKRTGLCENDFSDDSEVEENRYTNRKSKSSVQKPTGRLKYQKRVDSDDEYVPRDNEVNSKQRRPLFAVPFKTVSERNNDSSTSKTSELKQLECPTCGKTFLHENTLICHRRLVHRENIVLKRPSLSLSEMSIQNNRERVYNPASVDGKTSTCPVCRLKLPRNEIKSHLSTHTRSLSKPWMCTICGAICSNQANYTHHMNKHKSSVPCKRCGRKVPKVEMVIHMRACLKQNGGPGSYSCKNCSQTFKSSVQLMEHRSRVHGHVWKCKLCGSKFSLRAKMIEHMQSHSKKKAHRCKICDKAYDRSDVLRLHMKRFHRNEAPPSVLKSKELETGDNGRDDHDPIPAEDDSQTDAPPTPAASTQGVLPEVEPIYENRFICKPCDISFRLFEELEEHLVESHAEKESSTCNICTRKFQDNYCLKLHMKVHSETKPLTCFICSKTYKEKNTFFYHIKDSHQINSQTIIAKYPDVFSIYAQDPSKPFSKKSQRYAPKKPIQKGEYPCDICGKIFPYLGGVKRHIKVVHDQIRDFMCSYCGKGFSKKSYFLIHERLHTTTDAPYKCHLCGKGFRLPGNLRMHLKSTIHNPNKDFVCEVCGKGFNRMDNMKLHVKAVHMKIQIRKPRNRTGNSPPRSKLRLYIADDAQPAQNPGSSKSLFQQPASNETNERLKFEHENNSNTMAETSHSSQYSSESNYQHNHHHQPNLSMPAFDPQPGTSGQNLENVYSNSQGEFSTIHPSGLGFMFRGSQYR</sequence>
<accession>A0A1D2MLY5</accession>
<feature type="region of interest" description="Disordered" evidence="11">
    <location>
        <begin position="946"/>
        <end position="997"/>
    </location>
</feature>
<dbReference type="PROSITE" id="PS00028">
    <property type="entry name" value="ZINC_FINGER_C2H2_1"/>
    <property type="match status" value="12"/>
</dbReference>
<evidence type="ECO:0000259" key="12">
    <source>
        <dbReference type="PROSITE" id="PS50157"/>
    </source>
</evidence>
<feature type="domain" description="C2H2-type" evidence="12">
    <location>
        <begin position="806"/>
        <end position="833"/>
    </location>
</feature>
<evidence type="ECO:0000256" key="6">
    <source>
        <dbReference type="ARBA" id="ARBA00022833"/>
    </source>
</evidence>
<dbReference type="OMA" id="HEMTHEN"/>
<feature type="domain" description="C2H2-type" evidence="12">
    <location>
        <begin position="865"/>
        <end position="888"/>
    </location>
</feature>
<dbReference type="STRING" id="48709.A0A1D2MLY5"/>
<feature type="compositionally biased region" description="Low complexity" evidence="11">
    <location>
        <begin position="955"/>
        <end position="969"/>
    </location>
</feature>
<dbReference type="Proteomes" id="UP000094527">
    <property type="component" value="Unassembled WGS sequence"/>
</dbReference>
<dbReference type="InterPro" id="IPR050636">
    <property type="entry name" value="C2H2-ZF_domain-containing"/>
</dbReference>
<dbReference type="PANTHER" id="PTHR47772:SF13">
    <property type="entry name" value="GASTRULA ZINC FINGER PROTEIN XLCGF49.1-LIKE-RELATED"/>
    <property type="match status" value="1"/>
</dbReference>
<comment type="caution">
    <text evidence="13">The sequence shown here is derived from an EMBL/GenBank/DDBJ whole genome shotgun (WGS) entry which is preliminary data.</text>
</comment>
<feature type="domain" description="C2H2-type" evidence="12">
    <location>
        <begin position="835"/>
        <end position="864"/>
    </location>
</feature>
<feature type="domain" description="C2H2-type" evidence="12">
    <location>
        <begin position="370"/>
        <end position="393"/>
    </location>
</feature>
<evidence type="ECO:0000256" key="8">
    <source>
        <dbReference type="ARBA" id="ARBA00023163"/>
    </source>
</evidence>
<comment type="similarity">
    <text evidence="2">Belongs to the krueppel C2H2-type zinc-finger protein family.</text>
</comment>
<dbReference type="SUPFAM" id="SSF57667">
    <property type="entry name" value="beta-beta-alpha zinc fingers"/>
    <property type="match status" value="5"/>
</dbReference>
<keyword evidence="7" id="KW-0805">Transcription regulation</keyword>
<dbReference type="InterPro" id="IPR036236">
    <property type="entry name" value="Znf_C2H2_sf"/>
</dbReference>
<keyword evidence="3" id="KW-0479">Metal-binding</keyword>
<evidence type="ECO:0000313" key="14">
    <source>
        <dbReference type="Proteomes" id="UP000094527"/>
    </source>
</evidence>
<evidence type="ECO:0000256" key="7">
    <source>
        <dbReference type="ARBA" id="ARBA00023015"/>
    </source>
</evidence>
<evidence type="ECO:0000256" key="9">
    <source>
        <dbReference type="ARBA" id="ARBA00023242"/>
    </source>
</evidence>
<keyword evidence="8" id="KW-0804">Transcription</keyword>
<evidence type="ECO:0000256" key="11">
    <source>
        <dbReference type="SAM" id="MobiDB-lite"/>
    </source>
</evidence>
<keyword evidence="14" id="KW-1185">Reference proteome</keyword>
<feature type="compositionally biased region" description="Basic residues" evidence="11">
    <location>
        <begin position="272"/>
        <end position="281"/>
    </location>
</feature>
<evidence type="ECO:0000256" key="10">
    <source>
        <dbReference type="PROSITE-ProRule" id="PRU00042"/>
    </source>
</evidence>
<feature type="domain" description="C2H2-type" evidence="12">
    <location>
        <begin position="570"/>
        <end position="598"/>
    </location>
</feature>
<feature type="domain" description="C2H2-type" evidence="12">
    <location>
        <begin position="653"/>
        <end position="681"/>
    </location>
</feature>
<dbReference type="GO" id="GO:0008270">
    <property type="term" value="F:zinc ion binding"/>
    <property type="evidence" value="ECO:0007669"/>
    <property type="project" value="UniProtKB-KW"/>
</dbReference>
<feature type="compositionally biased region" description="Basic and acidic residues" evidence="11">
    <location>
        <begin position="168"/>
        <end position="180"/>
    </location>
</feature>
<dbReference type="Pfam" id="PF00096">
    <property type="entry name" value="zf-C2H2"/>
    <property type="match status" value="6"/>
</dbReference>
<feature type="domain" description="C2H2-type" evidence="12">
    <location>
        <begin position="682"/>
        <end position="709"/>
    </location>
</feature>
<protein>
    <submittedName>
        <fullName evidence="13">Putative zinc finger protein</fullName>
    </submittedName>
</protein>
<evidence type="ECO:0000256" key="4">
    <source>
        <dbReference type="ARBA" id="ARBA00022737"/>
    </source>
</evidence>
<feature type="domain" description="C2H2-type" evidence="12">
    <location>
        <begin position="777"/>
        <end position="805"/>
    </location>
</feature>
<dbReference type="AlphaFoldDB" id="A0A1D2MLY5"/>
<keyword evidence="6" id="KW-0862">Zinc</keyword>
<organism evidence="13 14">
    <name type="scientific">Orchesella cincta</name>
    <name type="common">Springtail</name>
    <name type="synonym">Podura cincta</name>
    <dbReference type="NCBI Taxonomy" id="48709"/>
    <lineage>
        <taxon>Eukaryota</taxon>
        <taxon>Metazoa</taxon>
        <taxon>Ecdysozoa</taxon>
        <taxon>Arthropoda</taxon>
        <taxon>Hexapoda</taxon>
        <taxon>Collembola</taxon>
        <taxon>Entomobryomorpha</taxon>
        <taxon>Entomobryoidea</taxon>
        <taxon>Orchesellidae</taxon>
        <taxon>Orchesellinae</taxon>
        <taxon>Orchesella</taxon>
    </lineage>
</organism>
<feature type="compositionally biased region" description="Basic and acidic residues" evidence="11">
    <location>
        <begin position="603"/>
        <end position="620"/>
    </location>
</feature>
<feature type="region of interest" description="Disordered" evidence="11">
    <location>
        <begin position="595"/>
        <end position="641"/>
    </location>
</feature>
<keyword evidence="4" id="KW-0677">Repeat</keyword>
<evidence type="ECO:0000256" key="5">
    <source>
        <dbReference type="ARBA" id="ARBA00022771"/>
    </source>
</evidence>
<dbReference type="EMBL" id="LJIJ01000868">
    <property type="protein sequence ID" value="ODM94039.1"/>
    <property type="molecule type" value="Genomic_DNA"/>
</dbReference>